<sequence length="115" mass="13879">MNRYTKYSSRYFKDQFSSNKIWASVMGKEGIEMKFNASENLIDYMLKKYRPHKLHREDFEELEISLAEVEIALNKLNSLPERFEVTDEEKAAFIKKYEELCERVERANLQRISWN</sequence>
<organism evidence="1 2">
    <name type="scientific">Terribacillus halophilus</name>
    <dbReference type="NCBI Taxonomy" id="361279"/>
    <lineage>
        <taxon>Bacteria</taxon>
        <taxon>Bacillati</taxon>
        <taxon>Bacillota</taxon>
        <taxon>Bacilli</taxon>
        <taxon>Bacillales</taxon>
        <taxon>Bacillaceae</taxon>
        <taxon>Terribacillus</taxon>
    </lineage>
</organism>
<name>A0A1G6PNN5_9BACI</name>
<accession>A0A1G6PNN5</accession>
<dbReference type="AlphaFoldDB" id="A0A1G6PNN5"/>
<keyword evidence="2" id="KW-1185">Reference proteome</keyword>
<evidence type="ECO:0000313" key="1">
    <source>
        <dbReference type="EMBL" id="SDC80965.1"/>
    </source>
</evidence>
<reference evidence="2" key="1">
    <citation type="submission" date="2016-10" db="EMBL/GenBank/DDBJ databases">
        <authorList>
            <person name="Varghese N."/>
            <person name="Submissions S."/>
        </authorList>
    </citation>
    <scope>NUCLEOTIDE SEQUENCE [LARGE SCALE GENOMIC DNA]</scope>
    <source>
        <strain evidence="2">DSM 21620</strain>
    </source>
</reference>
<gene>
    <name evidence="1" type="ORF">SAMN05421663_104174</name>
</gene>
<dbReference type="Proteomes" id="UP000198666">
    <property type="component" value="Unassembled WGS sequence"/>
</dbReference>
<dbReference type="STRING" id="361279.SAMN05421663_104174"/>
<dbReference type="EMBL" id="FMZB01000004">
    <property type="protein sequence ID" value="SDC80965.1"/>
    <property type="molecule type" value="Genomic_DNA"/>
</dbReference>
<protein>
    <submittedName>
        <fullName evidence="1">Uncharacterized protein</fullName>
    </submittedName>
</protein>
<proteinExistence type="predicted"/>
<evidence type="ECO:0000313" key="2">
    <source>
        <dbReference type="Proteomes" id="UP000198666"/>
    </source>
</evidence>
<dbReference type="RefSeq" id="WP_093726969.1">
    <property type="nucleotide sequence ID" value="NZ_FMZB01000004.1"/>
</dbReference>